<comment type="caution">
    <text evidence="2">The sequence shown here is derived from an EMBL/GenBank/DDBJ whole genome shotgun (WGS) entry which is preliminary data.</text>
</comment>
<reference evidence="2" key="1">
    <citation type="submission" date="2013-08" db="EMBL/GenBank/DDBJ databases">
        <authorList>
            <person name="Mendez C."/>
            <person name="Richter M."/>
            <person name="Ferrer M."/>
            <person name="Sanchez J."/>
        </authorList>
    </citation>
    <scope>NUCLEOTIDE SEQUENCE</scope>
</reference>
<organism evidence="2">
    <name type="scientific">mine drainage metagenome</name>
    <dbReference type="NCBI Taxonomy" id="410659"/>
    <lineage>
        <taxon>unclassified sequences</taxon>
        <taxon>metagenomes</taxon>
        <taxon>ecological metagenomes</taxon>
    </lineage>
</organism>
<accession>T0Y5G1</accession>
<dbReference type="Pfam" id="PF02604">
    <property type="entry name" value="PhdYeFM_antitox"/>
    <property type="match status" value="1"/>
</dbReference>
<protein>
    <submittedName>
        <fullName evidence="2">Prevent-host-death family protein</fullName>
    </submittedName>
</protein>
<dbReference type="InterPro" id="IPR036165">
    <property type="entry name" value="YefM-like_sf"/>
</dbReference>
<name>T0Y5G1_9ZZZZ</name>
<evidence type="ECO:0000256" key="1">
    <source>
        <dbReference type="ARBA" id="ARBA00009981"/>
    </source>
</evidence>
<evidence type="ECO:0000313" key="2">
    <source>
        <dbReference type="EMBL" id="EQD27102.1"/>
    </source>
</evidence>
<reference evidence="2" key="2">
    <citation type="journal article" date="2014" name="ISME J.">
        <title>Microbial stratification in low pH oxic and suboxic macroscopic growths along an acid mine drainage.</title>
        <authorList>
            <person name="Mendez-Garcia C."/>
            <person name="Mesa V."/>
            <person name="Sprenger R.R."/>
            <person name="Richter M."/>
            <person name="Diez M.S."/>
            <person name="Solano J."/>
            <person name="Bargiela R."/>
            <person name="Golyshina O.V."/>
            <person name="Manteca A."/>
            <person name="Ramos J.L."/>
            <person name="Gallego J.R."/>
            <person name="Llorente I."/>
            <person name="Martins Dos Santos V.A."/>
            <person name="Jensen O.N."/>
            <person name="Pelaez A.I."/>
            <person name="Sanchez J."/>
            <person name="Ferrer M."/>
        </authorList>
    </citation>
    <scope>NUCLEOTIDE SEQUENCE</scope>
</reference>
<dbReference type="NCBIfam" id="TIGR01552">
    <property type="entry name" value="phd_fam"/>
    <property type="match status" value="1"/>
</dbReference>
<proteinExistence type="inferred from homology"/>
<gene>
    <name evidence="2" type="ORF">B2A_15361</name>
</gene>
<dbReference type="InterPro" id="IPR006442">
    <property type="entry name" value="Antitoxin_Phd/YefM"/>
</dbReference>
<dbReference type="SUPFAM" id="SSF143120">
    <property type="entry name" value="YefM-like"/>
    <property type="match status" value="1"/>
</dbReference>
<dbReference type="Gene3D" id="3.40.1620.10">
    <property type="entry name" value="YefM-like domain"/>
    <property type="match status" value="1"/>
</dbReference>
<dbReference type="AlphaFoldDB" id="T0Y5G1"/>
<dbReference type="EMBL" id="AUZZ01011180">
    <property type="protein sequence ID" value="EQD27102.1"/>
    <property type="molecule type" value="Genomic_DNA"/>
</dbReference>
<comment type="similarity">
    <text evidence="1">Belongs to the phD/YefM antitoxin family.</text>
</comment>
<sequence>CGSLAMITVTSVEAQSRFGQLLDTVQREPVVITRHGRTAAFIVSPQDMRDLHALQAARRKRSEAVAEFEAAFTKADAQLTPAARSLTDEDVLRLVKASR</sequence>
<feature type="non-terminal residue" evidence="2">
    <location>
        <position position="1"/>
    </location>
</feature>